<dbReference type="Proteomes" id="UP000281028">
    <property type="component" value="Unassembled WGS sequence"/>
</dbReference>
<gene>
    <name evidence="3" type="ORF">ECE50_005960</name>
</gene>
<feature type="region of interest" description="Disordered" evidence="1">
    <location>
        <begin position="1"/>
        <end position="97"/>
    </location>
</feature>
<comment type="caution">
    <text evidence="3">The sequence shown here is derived from an EMBL/GenBank/DDBJ whole genome shotgun (WGS) entry which is preliminary data.</text>
</comment>
<feature type="domain" description="eCIS core" evidence="2">
    <location>
        <begin position="161"/>
        <end position="238"/>
    </location>
</feature>
<proteinExistence type="predicted"/>
<reference evidence="3" key="1">
    <citation type="submission" date="2020-05" db="EMBL/GenBank/DDBJ databases">
        <title>Chitinophaga laudate sp. nov., isolated from a tropical peat swamp.</title>
        <authorList>
            <person name="Goh C.B.S."/>
            <person name="Lee M.S."/>
            <person name="Parimannan S."/>
            <person name="Pasbakhsh P."/>
            <person name="Yule C.M."/>
            <person name="Rajandas H."/>
            <person name="Loke S."/>
            <person name="Croft L."/>
            <person name="Tan J.B.L."/>
        </authorList>
    </citation>
    <scope>NUCLEOTIDE SEQUENCE</scope>
    <source>
        <strain evidence="3">Mgbs1</strain>
    </source>
</reference>
<dbReference type="OrthoDB" id="4317910at2"/>
<evidence type="ECO:0000313" key="4">
    <source>
        <dbReference type="Proteomes" id="UP000281028"/>
    </source>
</evidence>
<feature type="region of interest" description="Disordered" evidence="1">
    <location>
        <begin position="1306"/>
        <end position="1332"/>
    </location>
</feature>
<dbReference type="InterPro" id="IPR025295">
    <property type="entry name" value="eCIS_core_dom"/>
</dbReference>
<organism evidence="3 4">
    <name type="scientific">Chitinophaga solisilvae</name>
    <dbReference type="NCBI Taxonomy" id="1233460"/>
    <lineage>
        <taxon>Bacteria</taxon>
        <taxon>Pseudomonadati</taxon>
        <taxon>Bacteroidota</taxon>
        <taxon>Chitinophagia</taxon>
        <taxon>Chitinophagales</taxon>
        <taxon>Chitinophagaceae</taxon>
        <taxon>Chitinophaga</taxon>
    </lineage>
</organism>
<feature type="compositionally biased region" description="Low complexity" evidence="1">
    <location>
        <begin position="76"/>
        <end position="85"/>
    </location>
</feature>
<dbReference type="EMBL" id="RIAR02000001">
    <property type="protein sequence ID" value="NSL86363.1"/>
    <property type="molecule type" value="Genomic_DNA"/>
</dbReference>
<evidence type="ECO:0000256" key="1">
    <source>
        <dbReference type="SAM" id="MobiDB-lite"/>
    </source>
</evidence>
<dbReference type="Pfam" id="PF13699">
    <property type="entry name" value="eCIS_core"/>
    <property type="match status" value="1"/>
</dbReference>
<accession>A0A433WLS0</accession>
<feature type="compositionally biased region" description="Low complexity" evidence="1">
    <location>
        <begin position="1319"/>
        <end position="1332"/>
    </location>
</feature>
<sequence length="1332" mass="144515">MKSADQKSPAIARQPQRTATANPFFARAGAGGFDHASDTGAPFFTGTSPVQAKLKVHPADDVYEQEADAMADKVVQEAPAAAAGAPQGGDDEGIQKKPLHNGFRAVQRQRAFESPTAMEQNSAHAAGAMETPLQAKSSGDPSEAPSGVESQLDASKGSGEPLPEATRDKMESSFGNDFSDVRIHTGAAAAQMSDDLHARAFTHGKDIYFNEGEYKPDTPAGEHLLAHELTHTVQQAGGVGRKKAGWAIQKATPAAGATPSYKILLADVTPGADNNSFTVKSNNEQYALTNEQVNMPAISLPALKKRNAAKFKLPLLSVKGRPDTKQSKGWDLAVAAFVNPAVFRHVQELEKKPGFAAKSGDIYYLKLSGKASFHVIGTPEQIAKLCYNPKWDRNGKPKAHQVDHIVEMQLGGADQPENTPQNYELLSAKANMASGNLIKGERKKRVKAALELFTDLNKQQATLFTKIPSVEDVMSSYFQQYASIDNKDLGNIPEGDIRWSFEEIKAGKQLLKLEPMTAKEVDEAKGSPDEAMIYVSNKLGSSKKLKYPAPQTFADFYQGLDMQSNNLDTIRGTDADGLIKFKLNKKFTKKMKAGDELEFTLKKIPGRLNTYFIQTTKAFKKNTFTKFEGLSPVTINDIDLDESGLVVTGVIEPSIDLFKGMTIDFSIGAGELSFSADVPLAVLTKNFPKIFGITNASLEISYSTKDNKLNLAGNVNFNIPKLGEGEVRASSDAKGFAINGKFIFDKSKFDGEMRVGYSSESGWSFGGSARIGANKVKGVKDAQVSFDYANGMITVNGNANLTVPGIKALKIAANISKDGDFIITVETTLGEVPGLKGGSVTVTISSKKGEELDMAVAGTAVPDFPKVPGLGASVSFSYKKGIFEVRALIDYKKGRFDGKLELGLTNRNVDEKGKISGEPTEGAVIVFGYGELTVDLFKGSKGTISARFTPDKQLLVAGKFSIQNVSPFGEGVDINRKIVEFPSIKIPIVGVPGVSIFFEISGGAYFKFNWQPLMIKELSIGFQETNINEIENAQVDIHGDIGSKASAEAYMEIKASLGAEVLIAQIKGSLGGQAGIGIEGEAGGKVDATWNNEKGLQLKEVQAYITVNPKAIFRLTGSISVDLDLWLTTINLYYKEWVLAEGSADLSGLALKVNFPIKFDEEGNLIRPDFDKLNIEKPDFSGEQGKAALDGGINGDAQKERKLAKDKLRADIARDMKASVNDEDFSPTKYANGLKEKYAEDAEMQAFIMDSVEEEVKIREYEEFEAKKNELRKSEASLDSKMQDAFFFKMWRARISQGDFQAFIQELQAEEQKKHEAGQQQQSQDQPADQPA</sequence>
<evidence type="ECO:0000313" key="3">
    <source>
        <dbReference type="EMBL" id="NSL86363.1"/>
    </source>
</evidence>
<evidence type="ECO:0000259" key="2">
    <source>
        <dbReference type="Pfam" id="PF13699"/>
    </source>
</evidence>
<feature type="region of interest" description="Disordered" evidence="1">
    <location>
        <begin position="131"/>
        <end position="177"/>
    </location>
</feature>
<protein>
    <submittedName>
        <fullName evidence="3">DUF4157 domain-containing protein</fullName>
    </submittedName>
</protein>
<name>A0A433WLS0_9BACT</name>
<keyword evidence="4" id="KW-1185">Reference proteome</keyword>